<reference evidence="7 8" key="1">
    <citation type="submission" date="2021-03" db="EMBL/GenBank/DDBJ databases">
        <authorList>
            <person name="Lee D.-H."/>
        </authorList>
    </citation>
    <scope>NUCLEOTIDE SEQUENCE [LARGE SCALE GENOMIC DNA]</scope>
    <source>
        <strain evidence="7 8">MMS20-R2-23</strain>
    </source>
</reference>
<evidence type="ECO:0000313" key="8">
    <source>
        <dbReference type="Proteomes" id="UP000671399"/>
    </source>
</evidence>
<feature type="transmembrane region" description="Helical" evidence="6">
    <location>
        <begin position="151"/>
        <end position="178"/>
    </location>
</feature>
<evidence type="ECO:0000256" key="2">
    <source>
        <dbReference type="ARBA" id="ARBA00022475"/>
    </source>
</evidence>
<dbReference type="Pfam" id="PF01810">
    <property type="entry name" value="LysE"/>
    <property type="match status" value="1"/>
</dbReference>
<feature type="transmembrane region" description="Helical" evidence="6">
    <location>
        <begin position="6"/>
        <end position="30"/>
    </location>
</feature>
<feature type="transmembrane region" description="Helical" evidence="6">
    <location>
        <begin position="190"/>
        <end position="208"/>
    </location>
</feature>
<keyword evidence="3 6" id="KW-0812">Transmembrane</keyword>
<feature type="transmembrane region" description="Helical" evidence="6">
    <location>
        <begin position="42"/>
        <end position="60"/>
    </location>
</feature>
<comment type="subcellular location">
    <subcellularLocation>
        <location evidence="1">Cell membrane</location>
        <topology evidence="1">Multi-pass membrane protein</topology>
    </subcellularLocation>
</comment>
<dbReference type="PANTHER" id="PTHR30086">
    <property type="entry name" value="ARGININE EXPORTER PROTEIN ARGO"/>
    <property type="match status" value="1"/>
</dbReference>
<evidence type="ECO:0000313" key="7">
    <source>
        <dbReference type="EMBL" id="MBO4160119.1"/>
    </source>
</evidence>
<keyword evidence="4 6" id="KW-1133">Transmembrane helix</keyword>
<proteinExistence type="predicted"/>
<keyword evidence="2" id="KW-1003">Cell membrane</keyword>
<name>A0ABS3V3I7_9ACTN</name>
<evidence type="ECO:0000256" key="6">
    <source>
        <dbReference type="SAM" id="Phobius"/>
    </source>
</evidence>
<comment type="caution">
    <text evidence="7">The sequence shown here is derived from an EMBL/GenBank/DDBJ whole genome shotgun (WGS) entry which is preliminary data.</text>
</comment>
<accession>A0ABS3V3I7</accession>
<dbReference type="InterPro" id="IPR001123">
    <property type="entry name" value="LeuE-type"/>
</dbReference>
<feature type="transmembrane region" description="Helical" evidence="6">
    <location>
        <begin position="66"/>
        <end position="90"/>
    </location>
</feature>
<feature type="transmembrane region" description="Helical" evidence="6">
    <location>
        <begin position="121"/>
        <end position="145"/>
    </location>
</feature>
<dbReference type="Proteomes" id="UP000671399">
    <property type="component" value="Unassembled WGS sequence"/>
</dbReference>
<evidence type="ECO:0000256" key="5">
    <source>
        <dbReference type="ARBA" id="ARBA00023136"/>
    </source>
</evidence>
<evidence type="ECO:0000256" key="4">
    <source>
        <dbReference type="ARBA" id="ARBA00022989"/>
    </source>
</evidence>
<evidence type="ECO:0000256" key="3">
    <source>
        <dbReference type="ARBA" id="ARBA00022692"/>
    </source>
</evidence>
<organism evidence="7 8">
    <name type="scientific">Micromonospora antibiotica</name>
    <dbReference type="NCBI Taxonomy" id="2807623"/>
    <lineage>
        <taxon>Bacteria</taxon>
        <taxon>Bacillati</taxon>
        <taxon>Actinomycetota</taxon>
        <taxon>Actinomycetes</taxon>
        <taxon>Micromonosporales</taxon>
        <taxon>Micromonosporaceae</taxon>
        <taxon>Micromonospora</taxon>
    </lineage>
</organism>
<evidence type="ECO:0000256" key="1">
    <source>
        <dbReference type="ARBA" id="ARBA00004651"/>
    </source>
</evidence>
<dbReference type="RefSeq" id="WP_208565734.1">
    <property type="nucleotide sequence ID" value="NZ_JAGFWR010000001.1"/>
</dbReference>
<protein>
    <submittedName>
        <fullName evidence="7">LysE family transporter</fullName>
    </submittedName>
</protein>
<gene>
    <name evidence="7" type="ORF">JQN83_04760</name>
</gene>
<dbReference type="PANTHER" id="PTHR30086:SF20">
    <property type="entry name" value="ARGININE EXPORTER PROTEIN ARGO-RELATED"/>
    <property type="match status" value="1"/>
</dbReference>
<keyword evidence="8" id="KW-1185">Reference proteome</keyword>
<keyword evidence="5 6" id="KW-0472">Membrane</keyword>
<sequence>MSVMMGYLLAGLLAGLAVAVPLGAIGLLVIRTGQARGLRVGLAAALGVATTDLVFAALAVSVGGGVAAAVGSLLTPMRIIAGAVLVLLGARELLALRRLKGSTTPGGPTDRGMPTTGLRAYLLLLGLTAANPLTIGYFASAAVGIGGTMSWGAGVLFVAGIFAASAGWQGLLVGVGAVSRKLMTPRAGQVLTAVSGTLMIVLGIYAASDPYL</sequence>
<dbReference type="EMBL" id="JAGFWR010000001">
    <property type="protein sequence ID" value="MBO4160119.1"/>
    <property type="molecule type" value="Genomic_DNA"/>
</dbReference>